<dbReference type="AlphaFoldDB" id="A0A1N7Q0F4"/>
<dbReference type="NCBIfam" id="NF005710">
    <property type="entry name" value="PRK07522.1"/>
    <property type="match status" value="1"/>
</dbReference>
<dbReference type="Gene3D" id="3.40.630.10">
    <property type="entry name" value="Zn peptidases"/>
    <property type="match status" value="1"/>
</dbReference>
<comment type="cofactor">
    <cofactor evidence="1">
        <name>Zn(2+)</name>
        <dbReference type="ChEBI" id="CHEBI:29105"/>
    </cofactor>
</comment>
<dbReference type="EMBL" id="FTOA01000009">
    <property type="protein sequence ID" value="SIT16332.1"/>
    <property type="molecule type" value="Genomic_DNA"/>
</dbReference>
<reference evidence="11 12" key="1">
    <citation type="submission" date="2017-01" db="EMBL/GenBank/DDBJ databases">
        <authorList>
            <person name="Mah S.A."/>
            <person name="Swanson W.J."/>
            <person name="Moy G.W."/>
            <person name="Vacquier V.D."/>
        </authorList>
    </citation>
    <scope>NUCLEOTIDE SEQUENCE [LARGE SCALE GENOMIC DNA]</scope>
    <source>
        <strain evidence="11 12">DSM 11589</strain>
    </source>
</reference>
<dbReference type="PANTHER" id="PTHR43808:SF31">
    <property type="entry name" value="N-ACETYL-L-CITRULLINE DEACETYLASE"/>
    <property type="match status" value="1"/>
</dbReference>
<dbReference type="Pfam" id="PF07687">
    <property type="entry name" value="M20_dimer"/>
    <property type="match status" value="1"/>
</dbReference>
<evidence type="ECO:0000256" key="2">
    <source>
        <dbReference type="ARBA" id="ARBA00005691"/>
    </source>
</evidence>
<dbReference type="InterPro" id="IPR011650">
    <property type="entry name" value="Peptidase_M20_dimer"/>
</dbReference>
<evidence type="ECO:0000256" key="3">
    <source>
        <dbReference type="ARBA" id="ARBA00022490"/>
    </source>
</evidence>
<dbReference type="GO" id="GO:0046872">
    <property type="term" value="F:metal ion binding"/>
    <property type="evidence" value="ECO:0007669"/>
    <property type="project" value="UniProtKB-KW"/>
</dbReference>
<protein>
    <submittedName>
        <fullName evidence="11">Acetylornithine deacetylase</fullName>
    </submittedName>
</protein>
<dbReference type="SUPFAM" id="SSF55031">
    <property type="entry name" value="Bacterial exopeptidase dimerisation domain"/>
    <property type="match status" value="1"/>
</dbReference>
<organism evidence="11 12">
    <name type="scientific">Insolitispirillum peregrinum</name>
    <dbReference type="NCBI Taxonomy" id="80876"/>
    <lineage>
        <taxon>Bacteria</taxon>
        <taxon>Pseudomonadati</taxon>
        <taxon>Pseudomonadota</taxon>
        <taxon>Alphaproteobacteria</taxon>
        <taxon>Rhodospirillales</taxon>
        <taxon>Novispirillaceae</taxon>
        <taxon>Insolitispirillum</taxon>
    </lineage>
</organism>
<dbReference type="SUPFAM" id="SSF53187">
    <property type="entry name" value="Zn-dependent exopeptidases"/>
    <property type="match status" value="1"/>
</dbReference>
<comment type="similarity">
    <text evidence="2">Belongs to the peptidase M20A family. ArgE subfamily.</text>
</comment>
<dbReference type="InterPro" id="IPR010169">
    <property type="entry name" value="AcOrn-deacetyl"/>
</dbReference>
<keyword evidence="5" id="KW-0028">Amino-acid biosynthesis</keyword>
<dbReference type="GO" id="GO:0006526">
    <property type="term" value="P:L-arginine biosynthetic process"/>
    <property type="evidence" value="ECO:0007669"/>
    <property type="project" value="UniProtKB-KW"/>
</dbReference>
<dbReference type="NCBIfam" id="TIGR01892">
    <property type="entry name" value="AcOrn-deacetyl"/>
    <property type="match status" value="1"/>
</dbReference>
<dbReference type="InterPro" id="IPR036264">
    <property type="entry name" value="Bact_exopeptidase_dim_dom"/>
</dbReference>
<name>A0A1N7Q0F4_9PROT</name>
<dbReference type="OrthoDB" id="9809784at2"/>
<evidence type="ECO:0000256" key="5">
    <source>
        <dbReference type="ARBA" id="ARBA00022605"/>
    </source>
</evidence>
<dbReference type="InterPro" id="IPR002933">
    <property type="entry name" value="Peptidase_M20"/>
</dbReference>
<dbReference type="STRING" id="80876.SAMN05421779_10939"/>
<dbReference type="Proteomes" id="UP000185678">
    <property type="component" value="Unassembled WGS sequence"/>
</dbReference>
<dbReference type="InterPro" id="IPR001261">
    <property type="entry name" value="ArgE/DapE_CS"/>
</dbReference>
<keyword evidence="8" id="KW-0862">Zinc</keyword>
<evidence type="ECO:0000256" key="1">
    <source>
        <dbReference type="ARBA" id="ARBA00001947"/>
    </source>
</evidence>
<dbReference type="PROSITE" id="PS00759">
    <property type="entry name" value="ARGE_DAPE_CPG2_2"/>
    <property type="match status" value="1"/>
</dbReference>
<feature type="domain" description="Peptidase M20 dimerisation" evidence="10">
    <location>
        <begin position="173"/>
        <end position="282"/>
    </location>
</feature>
<sequence>MSLITASLAHLERLIAFPTVSRDSNLALIDHVEALLRAAGASTTRVLSDDGRKANLHAILGPTDRPGVMLSGHTDVVPVEGQAWSSDPFVLRRADGRLYGRGTADMKGFIACALAMAEQARGRPLRVPLVLSLSYDEEVGCLGVRRLLGMMQQMPVKPRFCIVGEPTLMQVVNAHKGKTSTRIDCIGAEAHSSLPDAGMNAIHMACDVIAGLRGLQGSICQQGHHDHGYEVPHTTVHIGRIHGGEALNIVPNHCWLDFEIRHLPQDDIDGLMAQVAEIAATVRAEARQRFPQADVRLSPLSSYPALHTPADAEVVAFVKSLTGGNSVGQISFGTEGGLYARELGIPTVVCGPGSITQAHKPDEYLADSELAACCTMLGRLLDWAR</sequence>
<dbReference type="PROSITE" id="PS00758">
    <property type="entry name" value="ARGE_DAPE_CPG2_1"/>
    <property type="match status" value="1"/>
</dbReference>
<keyword evidence="12" id="KW-1185">Reference proteome</keyword>
<keyword evidence="6" id="KW-0479">Metal-binding</keyword>
<evidence type="ECO:0000313" key="12">
    <source>
        <dbReference type="Proteomes" id="UP000185678"/>
    </source>
</evidence>
<dbReference type="GO" id="GO:0008777">
    <property type="term" value="F:acetylornithine deacetylase activity"/>
    <property type="evidence" value="ECO:0007669"/>
    <property type="project" value="TreeGrafter"/>
</dbReference>
<dbReference type="RefSeq" id="WP_076401913.1">
    <property type="nucleotide sequence ID" value="NZ_FTOA01000009.1"/>
</dbReference>
<gene>
    <name evidence="11" type="ORF">SAMN05421779_10939</name>
</gene>
<proteinExistence type="inferred from homology"/>
<dbReference type="Gene3D" id="3.30.70.360">
    <property type="match status" value="1"/>
</dbReference>
<dbReference type="InterPro" id="IPR050072">
    <property type="entry name" value="Peptidase_M20A"/>
</dbReference>
<accession>A0A1N7Q0F4</accession>
<keyword evidence="7" id="KW-0378">Hydrolase</keyword>
<dbReference type="CDD" id="cd03894">
    <property type="entry name" value="M20_ArgE"/>
    <property type="match status" value="1"/>
</dbReference>
<evidence type="ECO:0000313" key="11">
    <source>
        <dbReference type="EMBL" id="SIT16332.1"/>
    </source>
</evidence>
<keyword evidence="3" id="KW-0963">Cytoplasm</keyword>
<evidence type="ECO:0000256" key="4">
    <source>
        <dbReference type="ARBA" id="ARBA00022571"/>
    </source>
</evidence>
<evidence type="ECO:0000256" key="7">
    <source>
        <dbReference type="ARBA" id="ARBA00022801"/>
    </source>
</evidence>
<keyword evidence="4" id="KW-0055">Arginine biosynthesis</keyword>
<evidence type="ECO:0000259" key="10">
    <source>
        <dbReference type="Pfam" id="PF07687"/>
    </source>
</evidence>
<dbReference type="PANTHER" id="PTHR43808">
    <property type="entry name" value="ACETYLORNITHINE DEACETYLASE"/>
    <property type="match status" value="1"/>
</dbReference>
<keyword evidence="9" id="KW-0170">Cobalt</keyword>
<evidence type="ECO:0000256" key="8">
    <source>
        <dbReference type="ARBA" id="ARBA00022833"/>
    </source>
</evidence>
<dbReference type="Pfam" id="PF01546">
    <property type="entry name" value="Peptidase_M20"/>
    <property type="match status" value="1"/>
</dbReference>
<evidence type="ECO:0000256" key="6">
    <source>
        <dbReference type="ARBA" id="ARBA00022723"/>
    </source>
</evidence>
<evidence type="ECO:0000256" key="9">
    <source>
        <dbReference type="ARBA" id="ARBA00023285"/>
    </source>
</evidence>